<feature type="region of interest" description="Disordered" evidence="4">
    <location>
        <begin position="33"/>
        <end position="66"/>
    </location>
</feature>
<evidence type="ECO:0000256" key="2">
    <source>
        <dbReference type="ARBA" id="ARBA00022980"/>
    </source>
</evidence>
<keyword evidence="6" id="KW-1185">Reference proteome</keyword>
<protein>
    <recommendedName>
        <fullName evidence="7">Ribosomal protein L27</fullName>
    </recommendedName>
</protein>
<dbReference type="InterPro" id="IPR018261">
    <property type="entry name" value="Ribosomal_bL27_CS"/>
</dbReference>
<name>A0AAW1Q2P7_9CHLO</name>
<keyword evidence="2" id="KW-0689">Ribosomal protein</keyword>
<dbReference type="NCBIfam" id="TIGR00062">
    <property type="entry name" value="L27"/>
    <property type="match status" value="1"/>
</dbReference>
<comment type="caution">
    <text evidence="5">The sequence shown here is derived from an EMBL/GenBank/DDBJ whole genome shotgun (WGS) entry which is preliminary data.</text>
</comment>
<organism evidence="5 6">
    <name type="scientific">Apatococcus lobatus</name>
    <dbReference type="NCBI Taxonomy" id="904363"/>
    <lineage>
        <taxon>Eukaryota</taxon>
        <taxon>Viridiplantae</taxon>
        <taxon>Chlorophyta</taxon>
        <taxon>core chlorophytes</taxon>
        <taxon>Trebouxiophyceae</taxon>
        <taxon>Chlorellales</taxon>
        <taxon>Chlorellaceae</taxon>
        <taxon>Apatococcus</taxon>
    </lineage>
</organism>
<dbReference type="GO" id="GO:0006412">
    <property type="term" value="P:translation"/>
    <property type="evidence" value="ECO:0007669"/>
    <property type="project" value="InterPro"/>
</dbReference>
<evidence type="ECO:0008006" key="7">
    <source>
        <dbReference type="Google" id="ProtNLM"/>
    </source>
</evidence>
<evidence type="ECO:0000313" key="6">
    <source>
        <dbReference type="Proteomes" id="UP001438707"/>
    </source>
</evidence>
<dbReference type="PROSITE" id="PS00831">
    <property type="entry name" value="RIBOSOMAL_L27"/>
    <property type="match status" value="1"/>
</dbReference>
<dbReference type="Proteomes" id="UP001438707">
    <property type="component" value="Unassembled WGS sequence"/>
</dbReference>
<dbReference type="InterPro" id="IPR001684">
    <property type="entry name" value="Ribosomal_bL27"/>
</dbReference>
<proteinExistence type="inferred from homology"/>
<feature type="compositionally biased region" description="Polar residues" evidence="4">
    <location>
        <begin position="33"/>
        <end position="62"/>
    </location>
</feature>
<gene>
    <name evidence="5" type="ORF">WJX74_007055</name>
</gene>
<dbReference type="SUPFAM" id="SSF110324">
    <property type="entry name" value="Ribosomal L27 protein-like"/>
    <property type="match status" value="1"/>
</dbReference>
<dbReference type="PANTHER" id="PTHR15893">
    <property type="entry name" value="RIBOSOMAL PROTEIN L27"/>
    <property type="match status" value="1"/>
</dbReference>
<dbReference type="PRINTS" id="PR00063">
    <property type="entry name" value="RIBOSOMALL27"/>
</dbReference>
<evidence type="ECO:0000256" key="3">
    <source>
        <dbReference type="ARBA" id="ARBA00023274"/>
    </source>
</evidence>
<dbReference type="GO" id="GO:0003735">
    <property type="term" value="F:structural constituent of ribosome"/>
    <property type="evidence" value="ECO:0007669"/>
    <property type="project" value="InterPro"/>
</dbReference>
<dbReference type="GO" id="GO:0005762">
    <property type="term" value="C:mitochondrial large ribosomal subunit"/>
    <property type="evidence" value="ECO:0007669"/>
    <property type="project" value="TreeGrafter"/>
</dbReference>
<dbReference type="Pfam" id="PF01016">
    <property type="entry name" value="Ribosomal_L27"/>
    <property type="match status" value="1"/>
</dbReference>
<comment type="similarity">
    <text evidence="1">Belongs to the bacterial ribosomal protein bL27 family.</text>
</comment>
<dbReference type="AlphaFoldDB" id="A0AAW1Q2P7"/>
<dbReference type="EMBL" id="JALJOS010000083">
    <property type="protein sequence ID" value="KAK9816264.1"/>
    <property type="molecule type" value="Genomic_DNA"/>
</dbReference>
<evidence type="ECO:0000256" key="1">
    <source>
        <dbReference type="ARBA" id="ARBA00010797"/>
    </source>
</evidence>
<dbReference type="FunFam" id="2.40.50.100:FF:000020">
    <property type="entry name" value="50S ribosomal protein L27"/>
    <property type="match status" value="1"/>
</dbReference>
<keyword evidence="3" id="KW-0687">Ribonucleoprotein</keyword>
<evidence type="ECO:0000313" key="5">
    <source>
        <dbReference type="EMBL" id="KAK9816264.1"/>
    </source>
</evidence>
<dbReference type="PANTHER" id="PTHR15893:SF0">
    <property type="entry name" value="LARGE RIBOSOMAL SUBUNIT PROTEIN BL27M"/>
    <property type="match status" value="1"/>
</dbReference>
<accession>A0AAW1Q2P7</accession>
<evidence type="ECO:0000256" key="4">
    <source>
        <dbReference type="SAM" id="MobiDB-lite"/>
    </source>
</evidence>
<dbReference type="Gene3D" id="2.40.50.100">
    <property type="match status" value="1"/>
</dbReference>
<sequence length="130" mass="14264">MLTQAGRRLSCSQLQGLTHFTCLLHEGSDWQATQSALSPEPNAQQYRWASKKQGGSTQNGKDSNPKMLGVKLFGGQQCVPGNIIIRQRGTQFHPGTNVGLGKDHTIYATAAGKVKFNYHKLTKRRIVGVE</sequence>
<reference evidence="5 6" key="1">
    <citation type="journal article" date="2024" name="Nat. Commun.">
        <title>Phylogenomics reveals the evolutionary origins of lichenization in chlorophyte algae.</title>
        <authorList>
            <person name="Puginier C."/>
            <person name="Libourel C."/>
            <person name="Otte J."/>
            <person name="Skaloud P."/>
            <person name="Haon M."/>
            <person name="Grisel S."/>
            <person name="Petersen M."/>
            <person name="Berrin J.G."/>
            <person name="Delaux P.M."/>
            <person name="Dal Grande F."/>
            <person name="Keller J."/>
        </authorList>
    </citation>
    <scope>NUCLEOTIDE SEQUENCE [LARGE SCALE GENOMIC DNA]</scope>
    <source>
        <strain evidence="5 6">SAG 2145</strain>
    </source>
</reference>